<organism evidence="1 2">
    <name type="scientific">Rhodanobacter lycopersici</name>
    <dbReference type="NCBI Taxonomy" id="3162487"/>
    <lineage>
        <taxon>Bacteria</taxon>
        <taxon>Pseudomonadati</taxon>
        <taxon>Pseudomonadota</taxon>
        <taxon>Gammaproteobacteria</taxon>
        <taxon>Lysobacterales</taxon>
        <taxon>Rhodanobacteraceae</taxon>
        <taxon>Rhodanobacter</taxon>
    </lineage>
</organism>
<keyword evidence="2" id="KW-1185">Reference proteome</keyword>
<proteinExistence type="predicted"/>
<name>A0ABV3QDX0_9GAMM</name>
<gene>
    <name evidence="1" type="ORF">ABQJ54_08975</name>
</gene>
<accession>A0ABV3QDX0</accession>
<reference evidence="1 2" key="1">
    <citation type="submission" date="2024-06" db="EMBL/GenBank/DDBJ databases">
        <authorList>
            <person name="Woo H."/>
        </authorList>
    </citation>
    <scope>NUCLEOTIDE SEQUENCE [LARGE SCALE GENOMIC DNA]</scope>
    <source>
        <strain evidence="1 2">Si-c</strain>
    </source>
</reference>
<dbReference type="Proteomes" id="UP001556220">
    <property type="component" value="Unassembled WGS sequence"/>
</dbReference>
<dbReference type="RefSeq" id="WP_367853953.1">
    <property type="nucleotide sequence ID" value="NZ_JBFOHK010000002.1"/>
</dbReference>
<evidence type="ECO:0000313" key="2">
    <source>
        <dbReference type="Proteomes" id="UP001556220"/>
    </source>
</evidence>
<dbReference type="SUPFAM" id="SSF143555">
    <property type="entry name" value="FwdE-like"/>
    <property type="match status" value="1"/>
</dbReference>
<sequence>MGHPAFFDEAPRILLRDPLADLLGAADGGLFEYRYLDAVRLAGHSCPTVAGAWLTARAALRALYPGEPAERGNIVVRMPAPVDEGVNGVISQVLTLVTGAAAGNGFHGIGGRYARQALLSYADAATGDAIRFSRRDNGATVAVALDLSRVPPAPQLRGLMTAALQPAATDAQRAAFARAWQDRVRRLLLEHADDPAMLHVTRLH</sequence>
<evidence type="ECO:0000313" key="1">
    <source>
        <dbReference type="EMBL" id="MEW9571884.1"/>
    </source>
</evidence>
<evidence type="ECO:0008006" key="3">
    <source>
        <dbReference type="Google" id="ProtNLM"/>
    </source>
</evidence>
<dbReference type="EMBL" id="JBFOHK010000002">
    <property type="protein sequence ID" value="MEW9571884.1"/>
    <property type="molecule type" value="Genomic_DNA"/>
</dbReference>
<protein>
    <recommendedName>
        <fullName evidence="3">Formylmethanofuran dehydrogenase subunit E domain-containing protein</fullName>
    </recommendedName>
</protein>
<dbReference type="Gene3D" id="3.30.1330.130">
    <property type="match status" value="1"/>
</dbReference>
<comment type="caution">
    <text evidence="1">The sequence shown here is derived from an EMBL/GenBank/DDBJ whole genome shotgun (WGS) entry which is preliminary data.</text>
</comment>